<feature type="non-terminal residue" evidence="7">
    <location>
        <position position="1"/>
    </location>
</feature>
<dbReference type="Pfam" id="PF00400">
    <property type="entry name" value="WD40"/>
    <property type="match status" value="3"/>
</dbReference>
<name>A0AA36CQJ5_9BILA</name>
<dbReference type="SMART" id="SM00320">
    <property type="entry name" value="WD40"/>
    <property type="match status" value="7"/>
</dbReference>
<protein>
    <recommendedName>
        <fullName evidence="9">THO complex subunit 3</fullName>
    </recommendedName>
</protein>
<dbReference type="InterPro" id="IPR001680">
    <property type="entry name" value="WD40_rpt"/>
</dbReference>
<evidence type="ECO:0000256" key="1">
    <source>
        <dbReference type="ARBA" id="ARBA00022574"/>
    </source>
</evidence>
<dbReference type="PROSITE" id="PS50294">
    <property type="entry name" value="WD_REPEATS_REGION"/>
    <property type="match status" value="1"/>
</dbReference>
<accession>A0AA36CQJ5</accession>
<dbReference type="InterPro" id="IPR019775">
    <property type="entry name" value="WD40_repeat_CS"/>
</dbReference>
<evidence type="ECO:0000313" key="6">
    <source>
        <dbReference type="EMBL" id="CAJ0570305.1"/>
    </source>
</evidence>
<dbReference type="InterPro" id="IPR040132">
    <property type="entry name" value="Tex1/THOC3"/>
</dbReference>
<proteinExistence type="inferred from homology"/>
<dbReference type="EMBL" id="CATQJA010002280">
    <property type="protein sequence ID" value="CAJ0570305.1"/>
    <property type="molecule type" value="Genomic_DNA"/>
</dbReference>
<evidence type="ECO:0000313" key="7">
    <source>
        <dbReference type="EMBL" id="CAJ0573452.1"/>
    </source>
</evidence>
<evidence type="ECO:0000256" key="5">
    <source>
        <dbReference type="SAM" id="MobiDB-lite"/>
    </source>
</evidence>
<dbReference type="EMBL" id="CATQJA010002619">
    <property type="protein sequence ID" value="CAJ0573452.1"/>
    <property type="molecule type" value="Genomic_DNA"/>
</dbReference>
<dbReference type="PANTHER" id="PTHR22839:SF0">
    <property type="entry name" value="THO COMPLEX SUBUNIT 3"/>
    <property type="match status" value="1"/>
</dbReference>
<comment type="caution">
    <text evidence="7">The sequence shown here is derived from an EMBL/GenBank/DDBJ whole genome shotgun (WGS) entry which is preliminary data.</text>
</comment>
<organism evidence="7 8">
    <name type="scientific">Mesorhabditis spiculigera</name>
    <dbReference type="NCBI Taxonomy" id="96644"/>
    <lineage>
        <taxon>Eukaryota</taxon>
        <taxon>Metazoa</taxon>
        <taxon>Ecdysozoa</taxon>
        <taxon>Nematoda</taxon>
        <taxon>Chromadorea</taxon>
        <taxon>Rhabditida</taxon>
        <taxon>Rhabditina</taxon>
        <taxon>Rhabditomorpha</taxon>
        <taxon>Rhabditoidea</taxon>
        <taxon>Rhabditidae</taxon>
        <taxon>Mesorhabditinae</taxon>
        <taxon>Mesorhabditis</taxon>
    </lineage>
</organism>
<keyword evidence="1 4" id="KW-0853">WD repeat</keyword>
<dbReference type="InterPro" id="IPR036322">
    <property type="entry name" value="WD40_repeat_dom_sf"/>
</dbReference>
<evidence type="ECO:0000256" key="3">
    <source>
        <dbReference type="ARBA" id="ARBA00046343"/>
    </source>
</evidence>
<dbReference type="PROSITE" id="PS00678">
    <property type="entry name" value="WD_REPEATS_1"/>
    <property type="match status" value="1"/>
</dbReference>
<dbReference type="PANTHER" id="PTHR22839">
    <property type="entry name" value="THO COMPLEX SUBUNIT 3 THO3"/>
    <property type="match status" value="1"/>
</dbReference>
<dbReference type="SUPFAM" id="SSF50978">
    <property type="entry name" value="WD40 repeat-like"/>
    <property type="match status" value="1"/>
</dbReference>
<dbReference type="GO" id="GO:0006406">
    <property type="term" value="P:mRNA export from nucleus"/>
    <property type="evidence" value="ECO:0007669"/>
    <property type="project" value="InterPro"/>
</dbReference>
<dbReference type="Proteomes" id="UP001177023">
    <property type="component" value="Unassembled WGS sequence"/>
</dbReference>
<reference evidence="7" key="1">
    <citation type="submission" date="2023-06" db="EMBL/GenBank/DDBJ databases">
        <authorList>
            <person name="Delattre M."/>
        </authorList>
    </citation>
    <scope>NUCLEOTIDE SEQUENCE</scope>
    <source>
        <strain evidence="7">AF72</strain>
    </source>
</reference>
<feature type="repeat" description="WD" evidence="4">
    <location>
        <begin position="85"/>
        <end position="127"/>
    </location>
</feature>
<gene>
    <name evidence="7" type="ORF">MSPICULIGERA_LOCUS11810</name>
    <name evidence="6" type="ORF">MSPICULIGERA_LOCUS8749</name>
</gene>
<dbReference type="AlphaFoldDB" id="A0AA36CQJ5"/>
<evidence type="ECO:0000256" key="4">
    <source>
        <dbReference type="PROSITE-ProRule" id="PRU00221"/>
    </source>
</evidence>
<dbReference type="PROSITE" id="PS50082">
    <property type="entry name" value="WD_REPEATS_2"/>
    <property type="match status" value="1"/>
</dbReference>
<dbReference type="Gene3D" id="2.130.10.10">
    <property type="entry name" value="YVTN repeat-like/Quinoprotein amine dehydrogenase"/>
    <property type="match status" value="2"/>
</dbReference>
<keyword evidence="2" id="KW-0677">Repeat</keyword>
<dbReference type="GO" id="GO:0000445">
    <property type="term" value="C:THO complex part of transcription export complex"/>
    <property type="evidence" value="ECO:0007669"/>
    <property type="project" value="TreeGrafter"/>
</dbReference>
<sequence length="338" mass="37283">MATKVLTASRKDPYSRRAPKLETRRTANDHFEKNCRSRAVDVGRGIARALSWNVDGSKLAFGTQDGHLSVGTVESGFRISSGFQSTNHGDEVTAVSFHPQIANVVASVSNNKTVNLWDIRSTKPASSMVTKSGNLLCTWTPCGNYLTVVGKDDKVRVIDKRTFTETEPSFSSKNAILDVIYDETGDLLFVSTFNGRIEVLNGRDLHHLQSKQVHSPGTNCNALAMTRDGSRLACGGSDSLISLWTVDDMMCERTIGRYDWPIRAISFSHDGRLLAGASEDHHIDIAWTNTGGRVYEVKHDAETFSLAWHPVHYVLAYTGAEHTSGREKPFVRIFGVHA</sequence>
<dbReference type="InterPro" id="IPR015943">
    <property type="entry name" value="WD40/YVTN_repeat-like_dom_sf"/>
</dbReference>
<evidence type="ECO:0000256" key="2">
    <source>
        <dbReference type="ARBA" id="ARBA00022737"/>
    </source>
</evidence>
<evidence type="ECO:0008006" key="9">
    <source>
        <dbReference type="Google" id="ProtNLM"/>
    </source>
</evidence>
<comment type="similarity">
    <text evidence="3">Belongs to the THOC3 family.</text>
</comment>
<keyword evidence="8" id="KW-1185">Reference proteome</keyword>
<feature type="region of interest" description="Disordered" evidence="5">
    <location>
        <begin position="1"/>
        <end position="24"/>
    </location>
</feature>
<evidence type="ECO:0000313" key="8">
    <source>
        <dbReference type="Proteomes" id="UP001177023"/>
    </source>
</evidence>
<feature type="compositionally biased region" description="Basic and acidic residues" evidence="5">
    <location>
        <begin position="9"/>
        <end position="24"/>
    </location>
</feature>